<keyword evidence="2" id="KW-1185">Reference proteome</keyword>
<dbReference type="RefSeq" id="YP_009274788.1">
    <property type="nucleotide sequence ID" value="NC_030920.1"/>
</dbReference>
<sequence length="545" mass="61098">MSFLRHLLPAWKKGIEDKRRANAAILAAIDRELKDTEKETIQSKLLMSLNTSEDEWLDQYGNLFGVLRKEGEEDSTYRNRIIAYVLLKRGTIPAIKEAIQAFLGDYGDYIEIYEPYKNVFTLNKSKLNGPDHFLGEYYTVAVIDIRISRPFPAGIIDIINEFKPAGVTFRLTYRPNSRDPNAEVVELPPANSEIFPSITRLTVSNGASDRIRGHLNLTASSRTDDNSGLFTLNKSNLNSLDRLAGSLSAANSNYNLATFSTQDLLFSEDTKIEDVMNSSEAVSPDFYTKTGRVDGQYAAQTLYTGSDSFLYFTMDVATYFNHNYSKYLRQAAPSGVYTKETYAGLMDGSYVQYKLSAVLSSEVNYEVQAFDLDQGQWIDLHNDSAGARYISNIVSIDNVVSYLSENGLMFIRFKFPTSDQDVERTTYQAPDFTSENYELVLSGGNFTDAESGEVVSGNYENVGEAFDIRLDFFELGFTKNVARNFAEGAYLTSVTEVTTIIDKSVTYTTYSGVESSGETYEFVIDGGTPEDHTYTEVIDGNYKEF</sequence>
<dbReference type="GeneID" id="28801743"/>
<proteinExistence type="predicted"/>
<accession>A0A0Y0AA87</accession>
<dbReference type="OrthoDB" id="5058at10239"/>
<name>A0A0Y0AA87_9CAUD</name>
<reference evidence="1 2" key="1">
    <citation type="journal article" date="2016" name="Genome Announc.">
        <title>Complete Genome Sequence of Bacillus megaterium Bacteriophage Eldridge.</title>
        <authorList>
            <person name="Reveille A.M."/>
            <person name="Eldridge K.A."/>
            <person name="Temple L.M."/>
        </authorList>
    </citation>
    <scope>NUCLEOTIDE SEQUENCE [LARGE SCALE GENOMIC DNA]</scope>
</reference>
<dbReference type="Proteomes" id="UP000204502">
    <property type="component" value="Segment"/>
</dbReference>
<dbReference type="KEGG" id="vg:28801743"/>
<protein>
    <submittedName>
        <fullName evidence="1">Baseplate protein</fullName>
    </submittedName>
</protein>
<gene>
    <name evidence="1" type="ORF">Eldridge_084</name>
</gene>
<evidence type="ECO:0000313" key="2">
    <source>
        <dbReference type="Proteomes" id="UP000204502"/>
    </source>
</evidence>
<dbReference type="EMBL" id="KU253712">
    <property type="protein sequence ID" value="AMB18664.1"/>
    <property type="molecule type" value="Genomic_DNA"/>
</dbReference>
<evidence type="ECO:0000313" key="1">
    <source>
        <dbReference type="EMBL" id="AMB18664.1"/>
    </source>
</evidence>
<organism evidence="1 2">
    <name type="scientific">Bacillus phage Eldridge</name>
    <dbReference type="NCBI Taxonomy" id="1776293"/>
    <lineage>
        <taxon>Viruses</taxon>
        <taxon>Duplodnaviria</taxon>
        <taxon>Heunggongvirae</taxon>
        <taxon>Uroviricota</taxon>
        <taxon>Caudoviricetes</taxon>
        <taxon>Herelleviridae</taxon>
        <taxon>Bastillevirinae</taxon>
        <taxon>Eldridgevirus</taxon>
        <taxon>Eldridgevirus eldridge</taxon>
    </lineage>
</organism>